<evidence type="ECO:0000256" key="7">
    <source>
        <dbReference type="ARBA" id="ARBA00023306"/>
    </source>
</evidence>
<dbReference type="InterPro" id="IPR036615">
    <property type="entry name" value="Mur_ligase_C_dom_sf"/>
</dbReference>
<feature type="domain" description="Mur ligase N-terminal catalytic" evidence="9">
    <location>
        <begin position="42"/>
        <end position="135"/>
    </location>
</feature>
<keyword evidence="8" id="KW-0961">Cell wall biogenesis/degradation</keyword>
<name>E1WYR9_HALMS</name>
<evidence type="ECO:0000259" key="11">
    <source>
        <dbReference type="Pfam" id="PF08245"/>
    </source>
</evidence>
<dbReference type="Gene3D" id="3.40.50.720">
    <property type="entry name" value="NAD(P)-binding Rossmann-like Domain"/>
    <property type="match status" value="1"/>
</dbReference>
<evidence type="ECO:0000256" key="3">
    <source>
        <dbReference type="ARBA" id="ARBA00022741"/>
    </source>
</evidence>
<reference evidence="13" key="1">
    <citation type="journal article" date="2013" name="ISME J.">
        <title>A small predatory core genome in the divergent marine Bacteriovorax marinus SJ and the terrestrial Bdellovibrio bacteriovorus.</title>
        <authorList>
            <person name="Crossman L.C."/>
            <person name="Chen H."/>
            <person name="Cerdeno-Tarraga A.M."/>
            <person name="Brooks K."/>
            <person name="Quail M.A."/>
            <person name="Pineiro S.A."/>
            <person name="Hobley L."/>
            <person name="Sockett R.E."/>
            <person name="Bentley S.D."/>
            <person name="Parkhill J."/>
            <person name="Williams H.N."/>
            <person name="Stine O.C."/>
        </authorList>
    </citation>
    <scope>NUCLEOTIDE SEQUENCE [LARGE SCALE GENOMIC DNA]</scope>
    <source>
        <strain evidence="13">ATCC BAA-682 / DSM 15412 / SJ</strain>
    </source>
</reference>
<keyword evidence="4" id="KW-0067">ATP-binding</keyword>
<evidence type="ECO:0000256" key="2">
    <source>
        <dbReference type="ARBA" id="ARBA00022618"/>
    </source>
</evidence>
<dbReference type="GO" id="GO:0016881">
    <property type="term" value="F:acid-amino acid ligase activity"/>
    <property type="evidence" value="ECO:0007669"/>
    <property type="project" value="InterPro"/>
</dbReference>
<gene>
    <name evidence="12" type="primary">mpl</name>
    <name evidence="12" type="ordered locus">BMS_2939</name>
</gene>
<dbReference type="PANTHER" id="PTHR43445">
    <property type="entry name" value="UDP-N-ACETYLMURAMATE--L-ALANINE LIGASE-RELATED"/>
    <property type="match status" value="1"/>
</dbReference>
<dbReference type="Gene3D" id="3.90.190.20">
    <property type="entry name" value="Mur ligase, C-terminal domain"/>
    <property type="match status" value="1"/>
</dbReference>
<sequence length="497" mass="55573">MCIMKGAIAPFFIRIIMNLVNKISHDELKLKKNEIKKIFMFRVCGTGMGACAGLLQEKGYVVEGADTTFYPPMSTYLESTGIALHQLDELDMDYLRGFDLIVVGNVVPRMSEDARRVEELGVAFTSFPSALGALVLDDVNVVGIAGTHGKTTTTYLMTQVFEKLGHNPGYFIGGVVDGRKSSTLGDGKYFFIESDEYDSAYFEKISKFRSYSIDHLILTSLEFDHADIFNDIEDIKNEFRAMLDSFKGKLIYDNSYKATNELVSEYGKDFKENFLIAYGEENPKIKSVAKDGTSFSLIWKGGELDFKTNLVGKHNILNLSSVILFALGEGIEYENIKSSITNLKLVRRRQEVRGKYQEAIVIDDFAHHPRAVELTTEGIKNLYPEKKVKVVIEPNSATARSDIFQSEFATALKCADYVVFAKPQRHTSVKGAKDLDGHKILSELEKIGVKGTIQTNLEDLVKEINKIADKDTVLLVLSNGTCLGLWQSDFVEKLINV</sequence>
<dbReference type="Pfam" id="PF01225">
    <property type="entry name" value="Mur_ligase"/>
    <property type="match status" value="1"/>
</dbReference>
<dbReference type="SUPFAM" id="SSF53244">
    <property type="entry name" value="MurD-like peptide ligases, peptide-binding domain"/>
    <property type="match status" value="1"/>
</dbReference>
<evidence type="ECO:0000259" key="9">
    <source>
        <dbReference type="Pfam" id="PF01225"/>
    </source>
</evidence>
<dbReference type="PATRIC" id="fig|862908.3.peg.2811"/>
<dbReference type="InterPro" id="IPR013221">
    <property type="entry name" value="Mur_ligase_cen"/>
</dbReference>
<dbReference type="STRING" id="862908.BMS_2939"/>
<keyword evidence="5" id="KW-0133">Cell shape</keyword>
<dbReference type="InterPro" id="IPR004101">
    <property type="entry name" value="Mur_ligase_C"/>
</dbReference>
<dbReference type="Gene3D" id="3.40.1190.10">
    <property type="entry name" value="Mur-like, catalytic domain"/>
    <property type="match status" value="1"/>
</dbReference>
<dbReference type="Pfam" id="PF08245">
    <property type="entry name" value="Mur_ligase_M"/>
    <property type="match status" value="1"/>
</dbReference>
<keyword evidence="2" id="KW-0132">Cell division</keyword>
<evidence type="ECO:0000256" key="6">
    <source>
        <dbReference type="ARBA" id="ARBA00022984"/>
    </source>
</evidence>
<dbReference type="PANTHER" id="PTHR43445:SF5">
    <property type="entry name" value="UDP-N-ACETYLMURAMATE--L-ALANYL-GAMMA-D-GLUTAMYL-MESO-2,6-DIAMINOHEPTANDIOATE LIGASE"/>
    <property type="match status" value="1"/>
</dbReference>
<keyword evidence="3" id="KW-0547">Nucleotide-binding</keyword>
<organism evidence="12 13">
    <name type="scientific">Halobacteriovorax marinus (strain ATCC BAA-682 / DSM 15412 / SJ)</name>
    <name type="common">Bacteriovorax marinus</name>
    <dbReference type="NCBI Taxonomy" id="862908"/>
    <lineage>
        <taxon>Bacteria</taxon>
        <taxon>Pseudomonadati</taxon>
        <taxon>Bdellovibrionota</taxon>
        <taxon>Bacteriovoracia</taxon>
        <taxon>Bacteriovoracales</taxon>
        <taxon>Halobacteriovoraceae</taxon>
        <taxon>Halobacteriovorax</taxon>
    </lineage>
</organism>
<keyword evidence="1 12" id="KW-0436">Ligase</keyword>
<keyword evidence="7" id="KW-0131">Cell cycle</keyword>
<feature type="domain" description="Mur ligase C-terminal" evidence="10">
    <location>
        <begin position="348"/>
        <end position="477"/>
    </location>
</feature>
<keyword evidence="6" id="KW-0573">Peptidoglycan synthesis</keyword>
<dbReference type="Proteomes" id="UP000008963">
    <property type="component" value="Chromosome"/>
</dbReference>
<dbReference type="Pfam" id="PF02875">
    <property type="entry name" value="Mur_ligase_C"/>
    <property type="match status" value="1"/>
</dbReference>
<evidence type="ECO:0000256" key="5">
    <source>
        <dbReference type="ARBA" id="ARBA00022960"/>
    </source>
</evidence>
<evidence type="ECO:0000256" key="8">
    <source>
        <dbReference type="ARBA" id="ARBA00023316"/>
    </source>
</evidence>
<evidence type="ECO:0000313" key="13">
    <source>
        <dbReference type="Proteomes" id="UP000008963"/>
    </source>
</evidence>
<dbReference type="GO" id="GO:0009252">
    <property type="term" value="P:peptidoglycan biosynthetic process"/>
    <property type="evidence" value="ECO:0007669"/>
    <property type="project" value="UniProtKB-KW"/>
</dbReference>
<proteinExistence type="predicted"/>
<evidence type="ECO:0000313" key="12">
    <source>
        <dbReference type="EMBL" id="CBW27709.1"/>
    </source>
</evidence>
<dbReference type="GO" id="GO:0071555">
    <property type="term" value="P:cell wall organization"/>
    <property type="evidence" value="ECO:0007669"/>
    <property type="project" value="UniProtKB-KW"/>
</dbReference>
<dbReference type="GO" id="GO:0051301">
    <property type="term" value="P:cell division"/>
    <property type="evidence" value="ECO:0007669"/>
    <property type="project" value="UniProtKB-KW"/>
</dbReference>
<dbReference type="AlphaFoldDB" id="E1WYR9"/>
<dbReference type="InterPro" id="IPR036565">
    <property type="entry name" value="Mur-like_cat_sf"/>
</dbReference>
<dbReference type="GO" id="GO:0008360">
    <property type="term" value="P:regulation of cell shape"/>
    <property type="evidence" value="ECO:0007669"/>
    <property type="project" value="UniProtKB-KW"/>
</dbReference>
<dbReference type="eggNOG" id="COG0773">
    <property type="taxonomic scope" value="Bacteria"/>
</dbReference>
<dbReference type="GO" id="GO:0005524">
    <property type="term" value="F:ATP binding"/>
    <property type="evidence" value="ECO:0007669"/>
    <property type="project" value="UniProtKB-KW"/>
</dbReference>
<dbReference type="SUPFAM" id="SSF53623">
    <property type="entry name" value="MurD-like peptide ligases, catalytic domain"/>
    <property type="match status" value="1"/>
</dbReference>
<evidence type="ECO:0000256" key="4">
    <source>
        <dbReference type="ARBA" id="ARBA00022840"/>
    </source>
</evidence>
<evidence type="ECO:0000259" key="10">
    <source>
        <dbReference type="Pfam" id="PF02875"/>
    </source>
</evidence>
<evidence type="ECO:0000256" key="1">
    <source>
        <dbReference type="ARBA" id="ARBA00022598"/>
    </source>
</evidence>
<dbReference type="KEGG" id="bmx:BMS_2939"/>
<dbReference type="HOGENOM" id="CLU_028104_0_2_7"/>
<dbReference type="InterPro" id="IPR000713">
    <property type="entry name" value="Mur_ligase_N"/>
</dbReference>
<protein>
    <submittedName>
        <fullName evidence="12">UDP-N-acetylmuramate:L-alanyl-gamma-D-glutamyl-meso-diaminopimelate ligase</fullName>
    </submittedName>
</protein>
<dbReference type="EMBL" id="FQ312005">
    <property type="protein sequence ID" value="CBW27709.1"/>
    <property type="molecule type" value="Genomic_DNA"/>
</dbReference>
<dbReference type="InterPro" id="IPR050061">
    <property type="entry name" value="MurCDEF_pg_biosynth"/>
</dbReference>
<accession>E1WYR9</accession>
<keyword evidence="13" id="KW-1185">Reference proteome</keyword>
<dbReference type="SUPFAM" id="SSF51984">
    <property type="entry name" value="MurCD N-terminal domain"/>
    <property type="match status" value="1"/>
</dbReference>
<feature type="domain" description="Mur ligase central" evidence="11">
    <location>
        <begin position="144"/>
        <end position="324"/>
    </location>
</feature>